<evidence type="ECO:0000313" key="1">
    <source>
        <dbReference type="EMBL" id="HAC9537829.1"/>
    </source>
</evidence>
<gene>
    <name evidence="1" type="ORF">G0K32_17815</name>
</gene>
<name>A0A706VYZ1_SALTM</name>
<proteinExistence type="predicted"/>
<dbReference type="Pfam" id="PF06711">
    <property type="entry name" value="DUF1198"/>
    <property type="match status" value="1"/>
</dbReference>
<dbReference type="EMBL" id="DAANEQ010000062">
    <property type="protein sequence ID" value="HAC9537829.1"/>
    <property type="molecule type" value="Genomic_DNA"/>
</dbReference>
<protein>
    <submittedName>
        <fullName evidence="1">DUF1198 family protein</fullName>
    </submittedName>
</protein>
<reference evidence="1" key="2">
    <citation type="submission" date="2019-01" db="EMBL/GenBank/DDBJ databases">
        <authorList>
            <consortium name="NCBI Pathogen Detection Project"/>
        </authorList>
    </citation>
    <scope>NUCLEOTIDE SEQUENCE</scope>
    <source>
        <strain evidence="1">S02947-15</strain>
    </source>
</reference>
<reference evidence="1" key="1">
    <citation type="journal article" date="2018" name="Genome Biol.">
        <title>SKESA: strategic k-mer extension for scrupulous assemblies.</title>
        <authorList>
            <person name="Souvorov A."/>
            <person name="Agarwala R."/>
            <person name="Lipman D.J."/>
        </authorList>
    </citation>
    <scope>NUCLEOTIDE SEQUENCE</scope>
    <source>
        <strain evidence="1">S02947-15</strain>
    </source>
</reference>
<feature type="non-terminal residue" evidence="1">
    <location>
        <position position="53"/>
    </location>
</feature>
<organism evidence="1">
    <name type="scientific">Salmonella typhimurium</name>
    <dbReference type="NCBI Taxonomy" id="90371"/>
    <lineage>
        <taxon>Bacteria</taxon>
        <taxon>Pseudomonadati</taxon>
        <taxon>Pseudomonadota</taxon>
        <taxon>Gammaproteobacteria</taxon>
        <taxon>Enterobacterales</taxon>
        <taxon>Enterobacteriaceae</taxon>
        <taxon>Salmonella</taxon>
    </lineage>
</organism>
<comment type="caution">
    <text evidence="1">The sequence shown here is derived from an EMBL/GenBank/DDBJ whole genome shotgun (WGS) entry which is preliminary data.</text>
</comment>
<sequence length="53" mass="6092">MIWLILATFVVVFIVGFRVLTSDTRRAIRRLSERLNIDVVPIESMIDQMGKTA</sequence>
<dbReference type="InterPro" id="IPR009587">
    <property type="entry name" value="DUF1198"/>
</dbReference>
<accession>A0A706VYZ1</accession>
<dbReference type="AlphaFoldDB" id="A0A706VYZ1"/>